<reference evidence="2" key="1">
    <citation type="submission" date="2021-08" db="EMBL/GenBank/DDBJ databases">
        <title>WGS assembly of Ceratopteris richardii.</title>
        <authorList>
            <person name="Marchant D.B."/>
            <person name="Chen G."/>
            <person name="Jenkins J."/>
            <person name="Shu S."/>
            <person name="Leebens-Mack J."/>
            <person name="Grimwood J."/>
            <person name="Schmutz J."/>
            <person name="Soltis P."/>
            <person name="Soltis D."/>
            <person name="Chen Z.-H."/>
        </authorList>
    </citation>
    <scope>NUCLEOTIDE SEQUENCE</scope>
    <source>
        <strain evidence="2">Whitten #5841</strain>
        <tissue evidence="2">Leaf</tissue>
    </source>
</reference>
<dbReference type="Gene3D" id="2.30.240.10">
    <property type="entry name" value="At5g01610-like"/>
    <property type="match status" value="1"/>
</dbReference>
<dbReference type="PANTHER" id="PTHR31676">
    <property type="entry name" value="T31J12.3 PROTEIN-RELATED"/>
    <property type="match status" value="1"/>
</dbReference>
<comment type="caution">
    <text evidence="2">The sequence shown here is derived from an EMBL/GenBank/DDBJ whole genome shotgun (WGS) entry which is preliminary data.</text>
</comment>
<dbReference type="InterPro" id="IPR036758">
    <property type="entry name" value="At5g01610-like"/>
</dbReference>
<organism evidence="2 3">
    <name type="scientific">Ceratopteris richardii</name>
    <name type="common">Triangle waterfern</name>
    <dbReference type="NCBI Taxonomy" id="49495"/>
    <lineage>
        <taxon>Eukaryota</taxon>
        <taxon>Viridiplantae</taxon>
        <taxon>Streptophyta</taxon>
        <taxon>Embryophyta</taxon>
        <taxon>Tracheophyta</taxon>
        <taxon>Polypodiopsida</taxon>
        <taxon>Polypodiidae</taxon>
        <taxon>Polypodiales</taxon>
        <taxon>Pteridineae</taxon>
        <taxon>Pteridaceae</taxon>
        <taxon>Parkerioideae</taxon>
        <taxon>Ceratopteris</taxon>
    </lineage>
</organism>
<dbReference type="PANTHER" id="PTHR31676:SF76">
    <property type="entry name" value="OS05G0362300 PROTEIN"/>
    <property type="match status" value="1"/>
</dbReference>
<sequence>MLRGSSPARALTSLVLLFLLLHIVSLLVASASDTKHHVRDTNSSTVYEVLEEYGFPEGLLPSTVTSYELDEDDGAFSVYLESTCTIQISNLYPIKYKSTITGYITSGEISSLKGVTVKAYLIWWTINSITVSGENLVFKVGPITRSYAISNFDENPGCISSIANILLPQVS</sequence>
<dbReference type="InterPro" id="IPR007493">
    <property type="entry name" value="DUF538"/>
</dbReference>
<proteinExistence type="predicted"/>
<feature type="chain" id="PRO_5035791319" evidence="1">
    <location>
        <begin position="32"/>
        <end position="171"/>
    </location>
</feature>
<protein>
    <submittedName>
        <fullName evidence="2">Uncharacterized protein</fullName>
    </submittedName>
</protein>
<feature type="signal peptide" evidence="1">
    <location>
        <begin position="1"/>
        <end position="31"/>
    </location>
</feature>
<evidence type="ECO:0000313" key="2">
    <source>
        <dbReference type="EMBL" id="KAH7423867.1"/>
    </source>
</evidence>
<name>A0A8T2TKJ2_CERRI</name>
<keyword evidence="3" id="KW-1185">Reference proteome</keyword>
<dbReference type="OrthoDB" id="1897482at2759"/>
<accession>A0A8T2TKJ2</accession>
<gene>
    <name evidence="2" type="ORF">KP509_12G078300</name>
</gene>
<dbReference type="EMBL" id="CM035417">
    <property type="protein sequence ID" value="KAH7423867.1"/>
    <property type="molecule type" value="Genomic_DNA"/>
</dbReference>
<dbReference type="Pfam" id="PF04398">
    <property type="entry name" value="DUF538"/>
    <property type="match status" value="1"/>
</dbReference>
<evidence type="ECO:0000256" key="1">
    <source>
        <dbReference type="SAM" id="SignalP"/>
    </source>
</evidence>
<dbReference type="SUPFAM" id="SSF141562">
    <property type="entry name" value="At5g01610-like"/>
    <property type="match status" value="1"/>
</dbReference>
<dbReference type="OMA" id="FDCVNSE"/>
<dbReference type="AlphaFoldDB" id="A0A8T2TKJ2"/>
<evidence type="ECO:0000313" key="3">
    <source>
        <dbReference type="Proteomes" id="UP000825935"/>
    </source>
</evidence>
<dbReference type="Proteomes" id="UP000825935">
    <property type="component" value="Chromosome 12"/>
</dbReference>
<keyword evidence="1" id="KW-0732">Signal</keyword>